<dbReference type="InterPro" id="IPR012132">
    <property type="entry name" value="GMC_OxRdtase"/>
</dbReference>
<evidence type="ECO:0000256" key="1">
    <source>
        <dbReference type="ARBA" id="ARBA00010790"/>
    </source>
</evidence>
<dbReference type="SUPFAM" id="SSF51905">
    <property type="entry name" value="FAD/NAD(P)-binding domain"/>
    <property type="match status" value="1"/>
</dbReference>
<gene>
    <name evidence="3" type="ORF">EWM64_g2342</name>
</gene>
<dbReference type="OrthoDB" id="269227at2759"/>
<dbReference type="GO" id="GO:0050660">
    <property type="term" value="F:flavin adenine dinucleotide binding"/>
    <property type="evidence" value="ECO:0007669"/>
    <property type="project" value="InterPro"/>
</dbReference>
<dbReference type="EMBL" id="SFCI01000186">
    <property type="protein sequence ID" value="TFY81667.1"/>
    <property type="molecule type" value="Genomic_DNA"/>
</dbReference>
<evidence type="ECO:0000313" key="4">
    <source>
        <dbReference type="Proteomes" id="UP000298061"/>
    </source>
</evidence>
<dbReference type="Proteomes" id="UP000298061">
    <property type="component" value="Unassembled WGS sequence"/>
</dbReference>
<organism evidence="3 4">
    <name type="scientific">Hericium alpestre</name>
    <dbReference type="NCBI Taxonomy" id="135208"/>
    <lineage>
        <taxon>Eukaryota</taxon>
        <taxon>Fungi</taxon>
        <taxon>Dikarya</taxon>
        <taxon>Basidiomycota</taxon>
        <taxon>Agaricomycotina</taxon>
        <taxon>Agaricomycetes</taxon>
        <taxon>Russulales</taxon>
        <taxon>Hericiaceae</taxon>
        <taxon>Hericium</taxon>
    </lineage>
</organism>
<dbReference type="PANTHER" id="PTHR11552">
    <property type="entry name" value="GLUCOSE-METHANOL-CHOLINE GMC OXIDOREDUCTASE"/>
    <property type="match status" value="1"/>
</dbReference>
<keyword evidence="4" id="KW-1185">Reference proteome</keyword>
<accession>A0A4Z0A5R7</accession>
<dbReference type="Gene3D" id="3.50.50.60">
    <property type="entry name" value="FAD/NAD(P)-binding domain"/>
    <property type="match status" value="1"/>
</dbReference>
<comment type="caution">
    <text evidence="3">The sequence shown here is derived from an EMBL/GenBank/DDBJ whole genome shotgun (WGS) entry which is preliminary data.</text>
</comment>
<feature type="domain" description="Glucose-methanol-choline oxidoreductase N-terminal" evidence="2">
    <location>
        <begin position="35"/>
        <end position="159"/>
    </location>
</feature>
<comment type="similarity">
    <text evidence="1">Belongs to the GMC oxidoreductase family.</text>
</comment>
<dbReference type="AlphaFoldDB" id="A0A4Z0A5R7"/>
<dbReference type="Gene3D" id="3.30.560.10">
    <property type="entry name" value="Glucose Oxidase, domain 3"/>
    <property type="match status" value="1"/>
</dbReference>
<proteinExistence type="inferred from homology"/>
<evidence type="ECO:0000259" key="2">
    <source>
        <dbReference type="Pfam" id="PF00732"/>
    </source>
</evidence>
<protein>
    <recommendedName>
        <fullName evidence="2">Glucose-methanol-choline oxidoreductase N-terminal domain-containing protein</fullName>
    </recommendedName>
</protein>
<dbReference type="STRING" id="135208.A0A4Z0A5R7"/>
<dbReference type="GO" id="GO:0016614">
    <property type="term" value="F:oxidoreductase activity, acting on CH-OH group of donors"/>
    <property type="evidence" value="ECO:0007669"/>
    <property type="project" value="InterPro"/>
</dbReference>
<sequence length="160" mass="17459">MWPFSPSVPELTPHDVGTHLHGDVKANTIEDAVAYDYIIVGGGTAGCCLASQLSEDPSVTVLLLERGNVVDTWASKVPLISSNLLRSGTQAVRWTTLPMPDIDGRMLEVLRGDALGGCSRINSMVYTCGAPGDYNLWMELGHEGWRYDDLLSYFVKSEKV</sequence>
<dbReference type="PANTHER" id="PTHR11552:SF219">
    <property type="entry name" value="GLUCOSE-METHANOL-CHOLINE OXIDOREDUCTASE N-TERMINAL DOMAIN-CONTAINING PROTEIN"/>
    <property type="match status" value="1"/>
</dbReference>
<evidence type="ECO:0000313" key="3">
    <source>
        <dbReference type="EMBL" id="TFY81667.1"/>
    </source>
</evidence>
<dbReference type="Pfam" id="PF00732">
    <property type="entry name" value="GMC_oxred_N"/>
    <property type="match status" value="1"/>
</dbReference>
<name>A0A4Z0A5R7_9AGAM</name>
<dbReference type="InterPro" id="IPR036188">
    <property type="entry name" value="FAD/NAD-bd_sf"/>
</dbReference>
<dbReference type="InterPro" id="IPR000172">
    <property type="entry name" value="GMC_OxRdtase_N"/>
</dbReference>
<reference evidence="3 4" key="1">
    <citation type="submission" date="2019-02" db="EMBL/GenBank/DDBJ databases">
        <title>Genome sequencing of the rare red list fungi Hericium alpestre (H. flagellum).</title>
        <authorList>
            <person name="Buettner E."/>
            <person name="Kellner H."/>
        </authorList>
    </citation>
    <scope>NUCLEOTIDE SEQUENCE [LARGE SCALE GENOMIC DNA]</scope>
    <source>
        <strain evidence="3 4">DSM 108284</strain>
    </source>
</reference>